<name>A0A8X6VHU1_TRICX</name>
<gene>
    <name evidence="1" type="ORF">TNCV_4287901</name>
</gene>
<organism evidence="1 2">
    <name type="scientific">Trichonephila clavipes</name>
    <name type="common">Golden silk orbweaver</name>
    <name type="synonym">Nephila clavipes</name>
    <dbReference type="NCBI Taxonomy" id="2585209"/>
    <lineage>
        <taxon>Eukaryota</taxon>
        <taxon>Metazoa</taxon>
        <taxon>Ecdysozoa</taxon>
        <taxon>Arthropoda</taxon>
        <taxon>Chelicerata</taxon>
        <taxon>Arachnida</taxon>
        <taxon>Araneae</taxon>
        <taxon>Araneomorphae</taxon>
        <taxon>Entelegynae</taxon>
        <taxon>Araneoidea</taxon>
        <taxon>Nephilidae</taxon>
        <taxon>Trichonephila</taxon>
    </lineage>
</organism>
<sequence length="128" mass="15052">MDQKLLCNLNYNGVQNLSNNVHFTQMALELQKKGYCDQFYQHAFFSRFMRMHMSGTKCNRRHELTHNMCGRRAQLTTTIAKEHLKIFIASVSESFSEIWLEEITWMTSHVKSDEQARKQTFAGVVTRD</sequence>
<dbReference type="Proteomes" id="UP000887159">
    <property type="component" value="Unassembled WGS sequence"/>
</dbReference>
<evidence type="ECO:0000313" key="2">
    <source>
        <dbReference type="Proteomes" id="UP000887159"/>
    </source>
</evidence>
<protein>
    <submittedName>
        <fullName evidence="1">Uncharacterized protein</fullName>
    </submittedName>
</protein>
<proteinExistence type="predicted"/>
<keyword evidence="2" id="KW-1185">Reference proteome</keyword>
<dbReference type="AlphaFoldDB" id="A0A8X6VHU1"/>
<dbReference type="EMBL" id="BMAU01021278">
    <property type="protein sequence ID" value="GFY07854.1"/>
    <property type="molecule type" value="Genomic_DNA"/>
</dbReference>
<reference evidence="1" key="1">
    <citation type="submission" date="2020-08" db="EMBL/GenBank/DDBJ databases">
        <title>Multicomponent nature underlies the extraordinary mechanical properties of spider dragline silk.</title>
        <authorList>
            <person name="Kono N."/>
            <person name="Nakamura H."/>
            <person name="Mori M."/>
            <person name="Yoshida Y."/>
            <person name="Ohtoshi R."/>
            <person name="Malay A.D."/>
            <person name="Moran D.A.P."/>
            <person name="Tomita M."/>
            <person name="Numata K."/>
            <person name="Arakawa K."/>
        </authorList>
    </citation>
    <scope>NUCLEOTIDE SEQUENCE</scope>
</reference>
<accession>A0A8X6VHU1</accession>
<evidence type="ECO:0000313" key="1">
    <source>
        <dbReference type="EMBL" id="GFY07854.1"/>
    </source>
</evidence>
<comment type="caution">
    <text evidence="1">The sequence shown here is derived from an EMBL/GenBank/DDBJ whole genome shotgun (WGS) entry which is preliminary data.</text>
</comment>